<feature type="transmembrane region" description="Helical" evidence="1">
    <location>
        <begin position="78"/>
        <end position="101"/>
    </location>
</feature>
<sequence length="532" mass="55564">MTGLGSLVRLAVRRNRWFLAVWLLGLFVVVPATAAAYEQVIPDPAQAGFIIEGLSNNPTMRAMLGPPFSLVEPGGFTVWRVGTFVATVAGVMAVLGTIRLTRADEEEGRTELVRSGVVGRHAPLAAAVLVTLAACVLLGLLVAAGMVGVGTDPTGSVAFGLGMALTAAVFVGVGALAAQLTASARAARGIALAVLGAAYLLRAVADGVAEDSPLRRLQWLSPVEWMALARPYAGERWWVLLLPAALTAVLVALAVRLEARRDHGSGLWPARLGPPRATPLLSSPAGLAWRLQRGTVLGWTVGLVIFSAAIGSLTPSFATMFRDVPRLEIVLRRMGAGAEQLTEGFYVAMLSIVVLVVAAHGLQLLGRLHQEETAGRAEVVLSTAVRRTGLAASHLVLALVVPTVLLLGSGALLAAPQAATDGTWGPVADVVAGAAALAPGVWLVVGLGVLLHGWLPHAGWVAWLVVGWSLVVTWIGALLNLPGWLLELTPFAQLPQLPVETMRWAPVLVTTAIAAGLLVLGLVGYRRRDLNV</sequence>
<evidence type="ECO:0000256" key="1">
    <source>
        <dbReference type="SAM" id="Phobius"/>
    </source>
</evidence>
<feature type="transmembrane region" description="Helical" evidence="1">
    <location>
        <begin position="122"/>
        <end position="145"/>
    </location>
</feature>
<feature type="transmembrane region" description="Helical" evidence="1">
    <location>
        <begin position="237"/>
        <end position="255"/>
    </location>
</feature>
<keyword evidence="3" id="KW-1185">Reference proteome</keyword>
<comment type="caution">
    <text evidence="2">The sequence shown here is derived from an EMBL/GenBank/DDBJ whole genome shotgun (WGS) entry which is preliminary data.</text>
</comment>
<feature type="transmembrane region" description="Helical" evidence="1">
    <location>
        <begin position="157"/>
        <end position="178"/>
    </location>
</feature>
<name>A0ABP8EXE5_9MICO</name>
<evidence type="ECO:0000313" key="2">
    <source>
        <dbReference type="EMBL" id="GAA4288677.1"/>
    </source>
</evidence>
<dbReference type="EMBL" id="BAABBA010000016">
    <property type="protein sequence ID" value="GAA4288677.1"/>
    <property type="molecule type" value="Genomic_DNA"/>
</dbReference>
<feature type="transmembrane region" description="Helical" evidence="1">
    <location>
        <begin position="395"/>
        <end position="418"/>
    </location>
</feature>
<feature type="transmembrane region" description="Helical" evidence="1">
    <location>
        <begin position="190"/>
        <end position="209"/>
    </location>
</feature>
<keyword evidence="1" id="KW-0472">Membrane</keyword>
<dbReference type="RefSeq" id="WP_345042922.1">
    <property type="nucleotide sequence ID" value="NZ_BAABBA010000016.1"/>
</dbReference>
<feature type="transmembrane region" description="Helical" evidence="1">
    <location>
        <begin position="504"/>
        <end position="525"/>
    </location>
</feature>
<organism evidence="2 3">
    <name type="scientific">Georgenia daeguensis</name>
    <dbReference type="NCBI Taxonomy" id="908355"/>
    <lineage>
        <taxon>Bacteria</taxon>
        <taxon>Bacillati</taxon>
        <taxon>Actinomycetota</taxon>
        <taxon>Actinomycetes</taxon>
        <taxon>Micrococcales</taxon>
        <taxon>Bogoriellaceae</taxon>
        <taxon>Georgenia</taxon>
    </lineage>
</organism>
<proteinExistence type="predicted"/>
<gene>
    <name evidence="2" type="ORF">GCM10022262_30370</name>
</gene>
<dbReference type="Proteomes" id="UP001499841">
    <property type="component" value="Unassembled WGS sequence"/>
</dbReference>
<reference evidence="3" key="1">
    <citation type="journal article" date="2019" name="Int. J. Syst. Evol. Microbiol.">
        <title>The Global Catalogue of Microorganisms (GCM) 10K type strain sequencing project: providing services to taxonomists for standard genome sequencing and annotation.</title>
        <authorList>
            <consortium name="The Broad Institute Genomics Platform"/>
            <consortium name="The Broad Institute Genome Sequencing Center for Infectious Disease"/>
            <person name="Wu L."/>
            <person name="Ma J."/>
        </authorList>
    </citation>
    <scope>NUCLEOTIDE SEQUENCE [LARGE SCALE GENOMIC DNA]</scope>
    <source>
        <strain evidence="3">JCM 17459</strain>
    </source>
</reference>
<evidence type="ECO:0000313" key="3">
    <source>
        <dbReference type="Proteomes" id="UP001499841"/>
    </source>
</evidence>
<accession>A0ABP8EXE5</accession>
<keyword evidence="1" id="KW-0812">Transmembrane</keyword>
<feature type="transmembrane region" description="Helical" evidence="1">
    <location>
        <begin position="460"/>
        <end position="484"/>
    </location>
</feature>
<keyword evidence="1" id="KW-1133">Transmembrane helix</keyword>
<feature type="transmembrane region" description="Helical" evidence="1">
    <location>
        <begin position="296"/>
        <end position="318"/>
    </location>
</feature>
<feature type="transmembrane region" description="Helical" evidence="1">
    <location>
        <begin position="430"/>
        <end position="451"/>
    </location>
</feature>
<feature type="transmembrane region" description="Helical" evidence="1">
    <location>
        <begin position="344"/>
        <end position="366"/>
    </location>
</feature>
<protein>
    <submittedName>
        <fullName evidence="2">Exporter of polyketide antibiotics</fullName>
    </submittedName>
</protein>